<sequence>MEVKSEKRNRYTCSQVPPGVARLRLTRFYTAFVYEAEPRNTHSQAEPGNE</sequence>
<organism evidence="1 2">
    <name type="scientific">Desulfonema magnum</name>
    <dbReference type="NCBI Taxonomy" id="45655"/>
    <lineage>
        <taxon>Bacteria</taxon>
        <taxon>Pseudomonadati</taxon>
        <taxon>Thermodesulfobacteriota</taxon>
        <taxon>Desulfobacteria</taxon>
        <taxon>Desulfobacterales</taxon>
        <taxon>Desulfococcaceae</taxon>
        <taxon>Desulfonema</taxon>
    </lineage>
</organism>
<evidence type="ECO:0000313" key="1">
    <source>
        <dbReference type="EMBL" id="QTA84462.1"/>
    </source>
</evidence>
<proteinExistence type="predicted"/>
<reference evidence="1" key="1">
    <citation type="journal article" date="2021" name="Microb. Physiol.">
        <title>Proteogenomic Insights into the Physiology of Marine, Sulfate-Reducing, Filamentous Desulfonema limicola and Desulfonema magnum.</title>
        <authorList>
            <person name="Schnaars V."/>
            <person name="Wohlbrand L."/>
            <person name="Scheve S."/>
            <person name="Hinrichs C."/>
            <person name="Reinhardt R."/>
            <person name="Rabus R."/>
        </authorList>
    </citation>
    <scope>NUCLEOTIDE SEQUENCE</scope>
    <source>
        <strain evidence="1">4be13</strain>
    </source>
</reference>
<dbReference type="AlphaFoldDB" id="A0A975GKB8"/>
<accession>A0A975GKB8</accession>
<gene>
    <name evidence="1" type="ORF">dnm_004580</name>
</gene>
<dbReference type="KEGG" id="dmm:dnm_004580"/>
<dbReference type="EMBL" id="CP061800">
    <property type="protein sequence ID" value="QTA84462.1"/>
    <property type="molecule type" value="Genomic_DNA"/>
</dbReference>
<name>A0A975GKB8_9BACT</name>
<protein>
    <submittedName>
        <fullName evidence="1">Uncharacterized protein</fullName>
    </submittedName>
</protein>
<keyword evidence="2" id="KW-1185">Reference proteome</keyword>
<evidence type="ECO:0000313" key="2">
    <source>
        <dbReference type="Proteomes" id="UP000663722"/>
    </source>
</evidence>
<dbReference type="Proteomes" id="UP000663722">
    <property type="component" value="Chromosome"/>
</dbReference>